<comment type="caution">
    <text evidence="2">The sequence shown here is derived from an EMBL/GenBank/DDBJ whole genome shotgun (WGS) entry which is preliminary data.</text>
</comment>
<dbReference type="AlphaFoldDB" id="A0AA43QMC6"/>
<evidence type="ECO:0000256" key="1">
    <source>
        <dbReference type="SAM" id="SignalP"/>
    </source>
</evidence>
<organism evidence="2 3">
    <name type="scientific">Ramalina farinacea</name>
    <dbReference type="NCBI Taxonomy" id="258253"/>
    <lineage>
        <taxon>Eukaryota</taxon>
        <taxon>Fungi</taxon>
        <taxon>Dikarya</taxon>
        <taxon>Ascomycota</taxon>
        <taxon>Pezizomycotina</taxon>
        <taxon>Lecanoromycetes</taxon>
        <taxon>OSLEUM clade</taxon>
        <taxon>Lecanoromycetidae</taxon>
        <taxon>Lecanorales</taxon>
        <taxon>Lecanorineae</taxon>
        <taxon>Ramalinaceae</taxon>
        <taxon>Ramalina</taxon>
    </lineage>
</organism>
<feature type="signal peptide" evidence="1">
    <location>
        <begin position="1"/>
        <end position="20"/>
    </location>
</feature>
<accession>A0AA43QMC6</accession>
<reference evidence="2" key="1">
    <citation type="journal article" date="2023" name="Genome Biol. Evol.">
        <title>First Whole Genome Sequence and Flow Cytometry Genome Size Data for the Lichen-Forming Fungus Ramalina farinacea (Ascomycota).</title>
        <authorList>
            <person name="Llewellyn T."/>
            <person name="Mian S."/>
            <person name="Hill R."/>
            <person name="Leitch I.J."/>
            <person name="Gaya E."/>
        </authorList>
    </citation>
    <scope>NUCLEOTIDE SEQUENCE</scope>
    <source>
        <strain evidence="2">LIQ254RAFAR</strain>
    </source>
</reference>
<keyword evidence="1" id="KW-0732">Signal</keyword>
<keyword evidence="3" id="KW-1185">Reference proteome</keyword>
<dbReference type="Proteomes" id="UP001161017">
    <property type="component" value="Unassembled WGS sequence"/>
</dbReference>
<sequence>MTPSFWLKAVLLLLPVSALAYDDHERYCERKWYGMAPLCDGRCPTGWSEVIHSVSAPGFYGREKTWCGDPVPGLTVHCENRYGSKCVFGGKALCEHCSDMNERI</sequence>
<evidence type="ECO:0000313" key="2">
    <source>
        <dbReference type="EMBL" id="MDI1489117.1"/>
    </source>
</evidence>
<gene>
    <name evidence="2" type="ORF">OHK93_008395</name>
</gene>
<proteinExistence type="predicted"/>
<feature type="chain" id="PRO_5041277265" evidence="1">
    <location>
        <begin position="21"/>
        <end position="104"/>
    </location>
</feature>
<protein>
    <submittedName>
        <fullName evidence="2">Uncharacterized protein</fullName>
    </submittedName>
</protein>
<dbReference type="EMBL" id="JAPUFD010000008">
    <property type="protein sequence ID" value="MDI1489117.1"/>
    <property type="molecule type" value="Genomic_DNA"/>
</dbReference>
<name>A0AA43QMC6_9LECA</name>
<evidence type="ECO:0000313" key="3">
    <source>
        <dbReference type="Proteomes" id="UP001161017"/>
    </source>
</evidence>